<evidence type="ECO:0000256" key="6">
    <source>
        <dbReference type="SAM" id="MobiDB-lite"/>
    </source>
</evidence>
<evidence type="ECO:0000256" key="4">
    <source>
        <dbReference type="ARBA" id="ARBA00023172"/>
    </source>
</evidence>
<dbReference type="PROSITE" id="PS51898">
    <property type="entry name" value="TYR_RECOMBINASE"/>
    <property type="match status" value="1"/>
</dbReference>
<dbReference type="PROSITE" id="PS51900">
    <property type="entry name" value="CB"/>
    <property type="match status" value="1"/>
</dbReference>
<dbReference type="EMBL" id="LR134473">
    <property type="protein sequence ID" value="VEI03484.1"/>
    <property type="molecule type" value="Genomic_DNA"/>
</dbReference>
<dbReference type="GO" id="GO:0003677">
    <property type="term" value="F:DNA binding"/>
    <property type="evidence" value="ECO:0007669"/>
    <property type="project" value="UniProtKB-UniRule"/>
</dbReference>
<dbReference type="Pfam" id="PF00589">
    <property type="entry name" value="Phage_integrase"/>
    <property type="match status" value="1"/>
</dbReference>
<dbReference type="InterPro" id="IPR010998">
    <property type="entry name" value="Integrase_recombinase_N"/>
</dbReference>
<keyword evidence="3 5" id="KW-0238">DNA-binding</keyword>
<evidence type="ECO:0000256" key="5">
    <source>
        <dbReference type="PROSITE-ProRule" id="PRU01248"/>
    </source>
</evidence>
<dbReference type="SUPFAM" id="SSF56349">
    <property type="entry name" value="DNA breaking-rejoining enzymes"/>
    <property type="match status" value="1"/>
</dbReference>
<keyword evidence="2" id="KW-0229">DNA integration</keyword>
<organism evidence="9 10">
    <name type="scientific">Acidipropionibacterium jensenii</name>
    <dbReference type="NCBI Taxonomy" id="1749"/>
    <lineage>
        <taxon>Bacteria</taxon>
        <taxon>Bacillati</taxon>
        <taxon>Actinomycetota</taxon>
        <taxon>Actinomycetes</taxon>
        <taxon>Propionibacteriales</taxon>
        <taxon>Propionibacteriaceae</taxon>
        <taxon>Acidipropionibacterium</taxon>
    </lineage>
</organism>
<reference evidence="9 10" key="1">
    <citation type="submission" date="2018-12" db="EMBL/GenBank/DDBJ databases">
        <authorList>
            <consortium name="Pathogen Informatics"/>
        </authorList>
    </citation>
    <scope>NUCLEOTIDE SEQUENCE [LARGE SCALE GENOMIC DNA]</scope>
    <source>
        <strain evidence="9 10">NCTC13652</strain>
    </source>
</reference>
<dbReference type="GO" id="GO:0006310">
    <property type="term" value="P:DNA recombination"/>
    <property type="evidence" value="ECO:0007669"/>
    <property type="project" value="UniProtKB-KW"/>
</dbReference>
<protein>
    <submittedName>
        <fullName evidence="9">Tyrosine recombinase XerC</fullName>
    </submittedName>
</protein>
<dbReference type="GO" id="GO:0015074">
    <property type="term" value="P:DNA integration"/>
    <property type="evidence" value="ECO:0007669"/>
    <property type="project" value="UniProtKB-KW"/>
</dbReference>
<dbReference type="Gene3D" id="1.10.150.130">
    <property type="match status" value="1"/>
</dbReference>
<keyword evidence="4" id="KW-0233">DNA recombination</keyword>
<evidence type="ECO:0000313" key="9">
    <source>
        <dbReference type="EMBL" id="VEI03484.1"/>
    </source>
</evidence>
<evidence type="ECO:0000256" key="3">
    <source>
        <dbReference type="ARBA" id="ARBA00023125"/>
    </source>
</evidence>
<dbReference type="Gene3D" id="1.10.443.10">
    <property type="entry name" value="Intergrase catalytic core"/>
    <property type="match status" value="1"/>
</dbReference>
<dbReference type="PANTHER" id="PTHR30349">
    <property type="entry name" value="PHAGE INTEGRASE-RELATED"/>
    <property type="match status" value="1"/>
</dbReference>
<dbReference type="InterPro" id="IPR044068">
    <property type="entry name" value="CB"/>
</dbReference>
<dbReference type="InterPro" id="IPR011010">
    <property type="entry name" value="DNA_brk_join_enz"/>
</dbReference>
<feature type="region of interest" description="Disordered" evidence="6">
    <location>
        <begin position="357"/>
        <end position="380"/>
    </location>
</feature>
<evidence type="ECO:0000313" key="10">
    <source>
        <dbReference type="Proteomes" id="UP000277858"/>
    </source>
</evidence>
<dbReference type="InterPro" id="IPR004107">
    <property type="entry name" value="Integrase_SAM-like_N"/>
</dbReference>
<evidence type="ECO:0000256" key="1">
    <source>
        <dbReference type="ARBA" id="ARBA00008857"/>
    </source>
</evidence>
<dbReference type="RefSeq" id="WP_051237997.1">
    <property type="nucleotide sequence ID" value="NZ_LR134473.1"/>
</dbReference>
<accession>A0A3S4VJN3</accession>
<dbReference type="InterPro" id="IPR013762">
    <property type="entry name" value="Integrase-like_cat_sf"/>
</dbReference>
<dbReference type="CDD" id="cd01189">
    <property type="entry name" value="INT_ICEBs1_C_like"/>
    <property type="match status" value="1"/>
</dbReference>
<sequence>MASLRKVFTERSGAVRWEARYYDQEHRQHKRLFRRKVDGQQWLDEHTAARWNGAEVDPRKSRRTVAVEAQAWLDAHGDWGVSTRTRNEGVIRNHIMPRWGKVQLGQVSTEAVQAWVNAMAGAPGTVRKNEGVLSSICDHAVTMRRLGVNPCKGVVLPRQVKEQRRYLSDVEVQALAVAAGDRSVIVRLLAYTGLRFGEFAALKVGSVDLGRRRLLVEQSVTEINGVMVWSDVKTHQRRSVPYPGFLDSAMADQVQGRRRDEILFPGRGGNPIREGNARRDWFDRAVATSGVDYLTPHELRHTAASLAVRSGASVLAVQRMLGHASAAMTLDTYADLFDDDLDQVMAKVTAARAESLEADSRPTVKTQDGEVTGQIGVDKG</sequence>
<name>A0A3S4VJN3_9ACTN</name>
<keyword evidence="10" id="KW-1185">Reference proteome</keyword>
<dbReference type="STRING" id="1122997.GCA_000425285_00058"/>
<feature type="domain" description="Tyr recombinase" evidence="7">
    <location>
        <begin position="162"/>
        <end position="346"/>
    </location>
</feature>
<gene>
    <name evidence="9" type="primary">xerC_3</name>
    <name evidence="9" type="ORF">NCTC13652_01690</name>
</gene>
<dbReference type="PANTHER" id="PTHR30349:SF64">
    <property type="entry name" value="PROPHAGE INTEGRASE INTD-RELATED"/>
    <property type="match status" value="1"/>
</dbReference>
<evidence type="ECO:0000256" key="2">
    <source>
        <dbReference type="ARBA" id="ARBA00022908"/>
    </source>
</evidence>
<dbReference type="AlphaFoldDB" id="A0A3S4VJN3"/>
<proteinExistence type="inferred from homology"/>
<dbReference type="InterPro" id="IPR002104">
    <property type="entry name" value="Integrase_catalytic"/>
</dbReference>
<dbReference type="Pfam" id="PF14659">
    <property type="entry name" value="Phage_int_SAM_3"/>
    <property type="match status" value="1"/>
</dbReference>
<evidence type="ECO:0000259" key="7">
    <source>
        <dbReference type="PROSITE" id="PS51898"/>
    </source>
</evidence>
<dbReference type="OrthoDB" id="1822491at2"/>
<feature type="domain" description="Core-binding (CB)" evidence="8">
    <location>
        <begin position="63"/>
        <end position="141"/>
    </location>
</feature>
<dbReference type="Proteomes" id="UP000277858">
    <property type="component" value="Chromosome"/>
</dbReference>
<comment type="similarity">
    <text evidence="1">Belongs to the 'phage' integrase family.</text>
</comment>
<evidence type="ECO:0000259" key="8">
    <source>
        <dbReference type="PROSITE" id="PS51900"/>
    </source>
</evidence>
<dbReference type="InterPro" id="IPR050090">
    <property type="entry name" value="Tyrosine_recombinase_XerCD"/>
</dbReference>